<organism evidence="1">
    <name type="scientific">Anguilla anguilla</name>
    <name type="common">European freshwater eel</name>
    <name type="synonym">Muraena anguilla</name>
    <dbReference type="NCBI Taxonomy" id="7936"/>
    <lineage>
        <taxon>Eukaryota</taxon>
        <taxon>Metazoa</taxon>
        <taxon>Chordata</taxon>
        <taxon>Craniata</taxon>
        <taxon>Vertebrata</taxon>
        <taxon>Euteleostomi</taxon>
        <taxon>Actinopterygii</taxon>
        <taxon>Neopterygii</taxon>
        <taxon>Teleostei</taxon>
        <taxon>Anguilliformes</taxon>
        <taxon>Anguillidae</taxon>
        <taxon>Anguilla</taxon>
    </lineage>
</organism>
<accession>A0A0E9XEH1</accession>
<name>A0A0E9XEH1_ANGAN</name>
<proteinExistence type="predicted"/>
<evidence type="ECO:0000313" key="1">
    <source>
        <dbReference type="EMBL" id="JAI00089.1"/>
    </source>
</evidence>
<reference evidence="1" key="1">
    <citation type="submission" date="2014-11" db="EMBL/GenBank/DDBJ databases">
        <authorList>
            <person name="Amaro Gonzalez C."/>
        </authorList>
    </citation>
    <scope>NUCLEOTIDE SEQUENCE</scope>
</reference>
<sequence>MALVTAVLTGVHTHSSPIDACVRAVHFQVVQELRHNLKLKNALRSTRTVWNFLLFRNVFGRDPERRTTPTVS</sequence>
<dbReference type="EMBL" id="GBXM01008489">
    <property type="protein sequence ID" value="JAI00089.1"/>
    <property type="molecule type" value="Transcribed_RNA"/>
</dbReference>
<reference evidence="1" key="2">
    <citation type="journal article" date="2015" name="Fish Shellfish Immunol.">
        <title>Early steps in the European eel (Anguilla anguilla)-Vibrio vulnificus interaction in the gills: Role of the RtxA13 toxin.</title>
        <authorList>
            <person name="Callol A."/>
            <person name="Pajuelo D."/>
            <person name="Ebbesson L."/>
            <person name="Teles M."/>
            <person name="MacKenzie S."/>
            <person name="Amaro C."/>
        </authorList>
    </citation>
    <scope>NUCLEOTIDE SEQUENCE</scope>
</reference>
<protein>
    <submittedName>
        <fullName evidence="1">Uncharacterized protein</fullName>
    </submittedName>
</protein>
<dbReference type="AlphaFoldDB" id="A0A0E9XEH1"/>